<dbReference type="GO" id="GO:0005975">
    <property type="term" value="P:carbohydrate metabolic process"/>
    <property type="evidence" value="ECO:0007669"/>
    <property type="project" value="InterPro"/>
</dbReference>
<dbReference type="Proteomes" id="UP000028045">
    <property type="component" value="Unassembled WGS sequence"/>
</dbReference>
<feature type="region of interest" description="Disordered" evidence="2">
    <location>
        <begin position="613"/>
        <end position="644"/>
    </location>
</feature>
<evidence type="ECO:0000259" key="4">
    <source>
        <dbReference type="Pfam" id="PF06722"/>
    </source>
</evidence>
<dbReference type="InterPro" id="IPR004276">
    <property type="entry name" value="GlycoTrans_28_N"/>
</dbReference>
<dbReference type="InterPro" id="IPR010610">
    <property type="entry name" value="EryCIII-like_C"/>
</dbReference>
<dbReference type="AlphaFoldDB" id="A0A084BB53"/>
<dbReference type="HOGENOM" id="CLU_000537_1_1_1"/>
<dbReference type="SUPFAM" id="SSF53756">
    <property type="entry name" value="UDP-Glycosyltransferase/glycogen phosphorylase"/>
    <property type="match status" value="1"/>
</dbReference>
<keyword evidence="6" id="KW-1185">Reference proteome</keyword>
<dbReference type="InterPro" id="IPR050426">
    <property type="entry name" value="Glycosyltransferase_28"/>
</dbReference>
<evidence type="ECO:0000259" key="3">
    <source>
        <dbReference type="Pfam" id="PF03033"/>
    </source>
</evidence>
<feature type="compositionally biased region" description="Basic and acidic residues" evidence="2">
    <location>
        <begin position="613"/>
        <end position="627"/>
    </location>
</feature>
<dbReference type="EMBL" id="KL647490">
    <property type="protein sequence ID" value="KEY74782.1"/>
    <property type="molecule type" value="Genomic_DNA"/>
</dbReference>
<feature type="region of interest" description="Disordered" evidence="2">
    <location>
        <begin position="1"/>
        <end position="32"/>
    </location>
</feature>
<feature type="domain" description="Erythromycin biosynthesis protein CIII-like C-terminal" evidence="4">
    <location>
        <begin position="408"/>
        <end position="504"/>
    </location>
</feature>
<name>A0A084BB53_STACB</name>
<gene>
    <name evidence="5" type="ORF">S7711_06680</name>
</gene>
<dbReference type="PANTHER" id="PTHR48050">
    <property type="entry name" value="STEROL 3-BETA-GLUCOSYLTRANSFERASE"/>
    <property type="match status" value="1"/>
</dbReference>
<reference evidence="5 6" key="1">
    <citation type="journal article" date="2014" name="BMC Genomics">
        <title>Comparative genome sequencing reveals chemotype-specific gene clusters in the toxigenic black mold Stachybotrys.</title>
        <authorList>
            <person name="Semeiks J."/>
            <person name="Borek D."/>
            <person name="Otwinowski Z."/>
            <person name="Grishin N.V."/>
        </authorList>
    </citation>
    <scope>NUCLEOTIDE SEQUENCE [LARGE SCALE GENOMIC DNA]</scope>
    <source>
        <strain evidence="6">CBS 109288 / IBT 7711</strain>
    </source>
</reference>
<dbReference type="InterPro" id="IPR002213">
    <property type="entry name" value="UDP_glucos_trans"/>
</dbReference>
<evidence type="ECO:0000313" key="6">
    <source>
        <dbReference type="Proteomes" id="UP000028045"/>
    </source>
</evidence>
<sequence>MPARGEKGAFGKLGNLVDPGNEESVAHELSSVQVGDDGRVDIDCESTLARTISLMYHPTSKYDEKQSSEESQPESELGPPGYEEVVEQDARPPKLNVLIQVVGSRGDVQPFIALGNELQRLGFRVRLATHDLFEEFVRSSGLEFYPVGGDPAALMAYMVKNPGLIPSFKSLKAGEIQQKRDMIEEMLEGFWYSCFRQDIVTGAPFVADAIIANPPAFAHIHCAQVLGIPVHIMFTMPWTSTSAFPHPLANLSNNSGNSSMANYASYAIVEYLTWQGLGDVINKWRRSLDLEDVAAFDGPLLAERLRVPFTYCWSPTLIPKPADWGRHIDVCGFFFRNAPSYSPPEDLARFLSAGPAPVYVGFGSIVLDDPQRIVHIILDAVHVAGVRAIISKGWSDLGGSASEDIYWIGDCPHEWLFAQVAAVVHHGGAGTTACGLRHGVPTVVVPFFGDQPFWGEMVAKAGAGPKPIPCKQLDSQKLADGIAYCLTPHAKSAAQLIANNMRSEQGVQAAAQSWLRQLPKQRLRCDLIPSHPAAWVYKKGNNPIKLSKIAAEELVSRKIVDAKHLEFYEIKPIYIDVTRWDPITGGASAVMATAVDMTDSITGMVTKPMEEYRYEQRRRDRERKREISWQNNHNESLDTGRLSNSTASQISEAVTTVDSGPRKPHSMAGTVAGASAKSIGMLGPIAAKSMLVDFPLAITEGMKAVPQHFGTKIRDHGPVRDVKSGAVVAGKAFAWGFADGLSDLVMEPIRGASNDGALGAIKGAGKGAVSLVAKSGAGMFGLFAYPSAGIAKSLRTAVYSGTKKLVARARHTEGQWMLRNGLPLGVVGDVLASDFQRLRKNK</sequence>
<organism evidence="5 6">
    <name type="scientific">Stachybotrys chartarum (strain CBS 109288 / IBT 7711)</name>
    <name type="common">Toxic black mold</name>
    <name type="synonym">Stilbospora chartarum</name>
    <dbReference type="NCBI Taxonomy" id="1280523"/>
    <lineage>
        <taxon>Eukaryota</taxon>
        <taxon>Fungi</taxon>
        <taxon>Dikarya</taxon>
        <taxon>Ascomycota</taxon>
        <taxon>Pezizomycotina</taxon>
        <taxon>Sordariomycetes</taxon>
        <taxon>Hypocreomycetidae</taxon>
        <taxon>Hypocreales</taxon>
        <taxon>Stachybotryaceae</taxon>
        <taxon>Stachybotrys</taxon>
    </lineage>
</organism>
<dbReference type="Pfam" id="PF06722">
    <property type="entry name" value="EryCIII-like_C"/>
    <property type="match status" value="1"/>
</dbReference>
<evidence type="ECO:0000256" key="1">
    <source>
        <dbReference type="ARBA" id="ARBA00022679"/>
    </source>
</evidence>
<proteinExistence type="predicted"/>
<dbReference type="PANTHER" id="PTHR48050:SF27">
    <property type="entry name" value="GLUCOSYLTRANSFERASE, PUTATIVE (AFU_ORTHOLOGUE AFUA_7G04880)-RELATED"/>
    <property type="match status" value="1"/>
</dbReference>
<feature type="domain" description="Glycosyltransferase family 28 N-terminal" evidence="3">
    <location>
        <begin position="97"/>
        <end position="245"/>
    </location>
</feature>
<dbReference type="CDD" id="cd03784">
    <property type="entry name" value="GT1_Gtf-like"/>
    <property type="match status" value="1"/>
</dbReference>
<evidence type="ECO:0000256" key="2">
    <source>
        <dbReference type="SAM" id="MobiDB-lite"/>
    </source>
</evidence>
<dbReference type="OrthoDB" id="5835829at2759"/>
<accession>A0A084BB53</accession>
<keyword evidence="1" id="KW-0808">Transferase</keyword>
<protein>
    <submittedName>
        <fullName evidence="5">Uncharacterized protein</fullName>
    </submittedName>
</protein>
<dbReference type="FunFam" id="3.40.50.2000:FF:000100">
    <property type="entry name" value="Glycosyltransferase family 1 protein"/>
    <property type="match status" value="1"/>
</dbReference>
<feature type="region of interest" description="Disordered" evidence="2">
    <location>
        <begin position="59"/>
        <end position="88"/>
    </location>
</feature>
<evidence type="ECO:0000313" key="5">
    <source>
        <dbReference type="EMBL" id="KEY74782.1"/>
    </source>
</evidence>
<dbReference type="Gene3D" id="3.40.50.2000">
    <property type="entry name" value="Glycogen Phosphorylase B"/>
    <property type="match status" value="2"/>
</dbReference>
<dbReference type="GO" id="GO:0016906">
    <property type="term" value="F:sterol 3-beta-glucosyltransferase activity"/>
    <property type="evidence" value="ECO:0007669"/>
    <property type="project" value="UniProtKB-ARBA"/>
</dbReference>
<dbReference type="Pfam" id="PF03033">
    <property type="entry name" value="Glyco_transf_28"/>
    <property type="match status" value="1"/>
</dbReference>
<dbReference type="FunFam" id="3.40.50.2000:FF:000009">
    <property type="entry name" value="Sterol 3-beta-glucosyltransferase UGT80A2"/>
    <property type="match status" value="1"/>
</dbReference>